<comment type="caution">
    <text evidence="2">The sequence shown here is derived from an EMBL/GenBank/DDBJ whole genome shotgun (WGS) entry which is preliminary data.</text>
</comment>
<evidence type="ECO:0000313" key="3">
    <source>
        <dbReference type="Proteomes" id="UP001208534"/>
    </source>
</evidence>
<organism evidence="2 3">
    <name type="scientific">Acinetobacter junii</name>
    <dbReference type="NCBI Taxonomy" id="40215"/>
    <lineage>
        <taxon>Bacteria</taxon>
        <taxon>Pseudomonadati</taxon>
        <taxon>Pseudomonadota</taxon>
        <taxon>Gammaproteobacteria</taxon>
        <taxon>Moraxellales</taxon>
        <taxon>Moraxellaceae</taxon>
        <taxon>Acinetobacter</taxon>
    </lineage>
</organism>
<accession>A0AAW5RCG9</accession>
<dbReference type="EMBL" id="JAHPRE010000091">
    <property type="protein sequence ID" value="MCU4398417.1"/>
    <property type="molecule type" value="Genomic_DNA"/>
</dbReference>
<dbReference type="RefSeq" id="WP_262579573.1">
    <property type="nucleotide sequence ID" value="NZ_JAHPRE010000091.1"/>
</dbReference>
<protein>
    <submittedName>
        <fullName evidence="2">Uncharacterized protein</fullName>
    </submittedName>
</protein>
<dbReference type="Proteomes" id="UP001208534">
    <property type="component" value="Unassembled WGS sequence"/>
</dbReference>
<sequence length="74" mass="8752">MSDYMNMTLEQLQQEHAELLLFNDELDRKCKAHKAEANKYQTKCWHIQTLLLNPVDKDMTLKAIKTVIERVGEF</sequence>
<reference evidence="2" key="1">
    <citation type="submission" date="2021-06" db="EMBL/GenBank/DDBJ databases">
        <title>Propagation of a rapidly emergent carbapenem-resistant Acinetobacter baumannii lineage by various extra-hospital transmission networks.</title>
        <authorList>
            <person name="Calix J."/>
        </authorList>
    </citation>
    <scope>NUCLEOTIDE SEQUENCE</scope>
    <source>
        <strain evidence="2">WU_MDCI_Aw63</strain>
    </source>
</reference>
<keyword evidence="1" id="KW-0175">Coiled coil</keyword>
<name>A0AAW5RCG9_ACIJU</name>
<dbReference type="AlphaFoldDB" id="A0AAW5RCG9"/>
<proteinExistence type="predicted"/>
<feature type="coiled-coil region" evidence="1">
    <location>
        <begin position="9"/>
        <end position="43"/>
    </location>
</feature>
<evidence type="ECO:0000256" key="1">
    <source>
        <dbReference type="SAM" id="Coils"/>
    </source>
</evidence>
<evidence type="ECO:0000313" key="2">
    <source>
        <dbReference type="EMBL" id="MCU4398417.1"/>
    </source>
</evidence>
<gene>
    <name evidence="2" type="ORF">KTH64_16050</name>
</gene>